<feature type="repeat" description="TPR" evidence="1">
    <location>
        <begin position="430"/>
        <end position="463"/>
    </location>
</feature>
<feature type="repeat" description="TPR" evidence="1">
    <location>
        <begin position="217"/>
        <end position="250"/>
    </location>
</feature>
<evidence type="ECO:0000313" key="2">
    <source>
        <dbReference type="EMBL" id="MFC3199237.1"/>
    </source>
</evidence>
<dbReference type="PANTHER" id="PTHR12558">
    <property type="entry name" value="CELL DIVISION CYCLE 16,23,27"/>
    <property type="match status" value="1"/>
</dbReference>
<dbReference type="Pfam" id="PF13181">
    <property type="entry name" value="TPR_8"/>
    <property type="match status" value="1"/>
</dbReference>
<dbReference type="PANTHER" id="PTHR12558:SF13">
    <property type="entry name" value="CELL DIVISION CYCLE PROTEIN 27 HOMOLOG"/>
    <property type="match status" value="1"/>
</dbReference>
<keyword evidence="1" id="KW-0802">TPR repeat</keyword>
<dbReference type="Proteomes" id="UP001595526">
    <property type="component" value="Unassembled WGS sequence"/>
</dbReference>
<protein>
    <submittedName>
        <fullName evidence="2">Tetratricopeptide repeat protein</fullName>
    </submittedName>
</protein>
<accession>A0ABV7JQ47</accession>
<sequence length="585" mass="65905">MGQVIIRGCSFLLIVMVGAIGGWGNPALAQEDVIMPKILNAGDSLLIKELYFKGVQQRSSGQLAAAENTFGRLALLQPDSDAIHFELARIHLERADYVAAERAAKRATELDPDNEWYWSTLLDIFQKKQRLKEMPAVFDQLIRLNPTKAAYYHDKAYALYADKQFDAALAVYDTIAEKFGAADDQYLTKYQIYLAQGDRRAAINELQMLISRKPQESQGYILLAELYTEGKESKKALALLDNAAELFPDEPLVLLGKSDTYLAMGKQNMAYSYLRQAFMSEDLGLDAKAGILYTAISGRKHRIEPRMLAELANLLAERHPGEAKAHAVKGDIFTQLHQLEQGRQAYQDAIGINQYIDGIWQQLLQVELQLGRYDDVEIHGKEALALFANHPLILFFTGHGYLGNKKYQEARKHMESALNNAGEEHIPLLTQVYSSLGDIYHALSMFAESDVAYEEAIALDSTNAYALNNYAYYLALRKEKLPLAAEMSKKSIELTPDYASYEDTYAWVLFQQGKYDDALKWIKKAIKNSGDPSETLLEHYGDILAMLGNIKEALVQWKKAKNILESTGKDIDRLSKKINAKQYIE</sequence>
<dbReference type="Pfam" id="PF13432">
    <property type="entry name" value="TPR_16"/>
    <property type="match status" value="2"/>
</dbReference>
<proteinExistence type="predicted"/>
<dbReference type="Pfam" id="PF14559">
    <property type="entry name" value="TPR_19"/>
    <property type="match status" value="1"/>
</dbReference>
<gene>
    <name evidence="2" type="ORF">ACFOET_16550</name>
</gene>
<keyword evidence="3" id="KW-1185">Reference proteome</keyword>
<dbReference type="PROSITE" id="PS50005">
    <property type="entry name" value="TPR"/>
    <property type="match status" value="3"/>
</dbReference>
<organism evidence="2 3">
    <name type="scientific">Parapedobacter deserti</name>
    <dbReference type="NCBI Taxonomy" id="1912957"/>
    <lineage>
        <taxon>Bacteria</taxon>
        <taxon>Pseudomonadati</taxon>
        <taxon>Bacteroidota</taxon>
        <taxon>Sphingobacteriia</taxon>
        <taxon>Sphingobacteriales</taxon>
        <taxon>Sphingobacteriaceae</taxon>
        <taxon>Parapedobacter</taxon>
    </lineage>
</organism>
<dbReference type="SMART" id="SM00028">
    <property type="entry name" value="TPR"/>
    <property type="match status" value="9"/>
</dbReference>
<dbReference type="InterPro" id="IPR011990">
    <property type="entry name" value="TPR-like_helical_dom_sf"/>
</dbReference>
<dbReference type="InterPro" id="IPR019734">
    <property type="entry name" value="TPR_rpt"/>
</dbReference>
<reference evidence="3" key="1">
    <citation type="journal article" date="2019" name="Int. J. Syst. Evol. Microbiol.">
        <title>The Global Catalogue of Microorganisms (GCM) 10K type strain sequencing project: providing services to taxonomists for standard genome sequencing and annotation.</title>
        <authorList>
            <consortium name="The Broad Institute Genomics Platform"/>
            <consortium name="The Broad Institute Genome Sequencing Center for Infectious Disease"/>
            <person name="Wu L."/>
            <person name="Ma J."/>
        </authorList>
    </citation>
    <scope>NUCLEOTIDE SEQUENCE [LARGE SCALE GENOMIC DNA]</scope>
    <source>
        <strain evidence="3">KCTC 52416</strain>
    </source>
</reference>
<comment type="caution">
    <text evidence="2">The sequence shown here is derived from an EMBL/GenBank/DDBJ whole genome shotgun (WGS) entry which is preliminary data.</text>
</comment>
<dbReference type="Gene3D" id="1.25.40.10">
    <property type="entry name" value="Tetratricopeptide repeat domain"/>
    <property type="match status" value="4"/>
</dbReference>
<dbReference type="RefSeq" id="WP_379024655.1">
    <property type="nucleotide sequence ID" value="NZ_JBHRTA010000038.1"/>
</dbReference>
<feature type="repeat" description="TPR" evidence="1">
    <location>
        <begin position="81"/>
        <end position="114"/>
    </location>
</feature>
<dbReference type="EMBL" id="JBHRTA010000038">
    <property type="protein sequence ID" value="MFC3199237.1"/>
    <property type="molecule type" value="Genomic_DNA"/>
</dbReference>
<name>A0ABV7JQ47_9SPHI</name>
<evidence type="ECO:0000256" key="1">
    <source>
        <dbReference type="PROSITE-ProRule" id="PRU00339"/>
    </source>
</evidence>
<evidence type="ECO:0000313" key="3">
    <source>
        <dbReference type="Proteomes" id="UP001595526"/>
    </source>
</evidence>
<dbReference type="SUPFAM" id="SSF48452">
    <property type="entry name" value="TPR-like"/>
    <property type="match status" value="2"/>
</dbReference>